<evidence type="ECO:0008006" key="3">
    <source>
        <dbReference type="Google" id="ProtNLM"/>
    </source>
</evidence>
<protein>
    <recommendedName>
        <fullName evidence="3">PD(D/E)XK endonuclease domain-containing protein</fullName>
    </recommendedName>
</protein>
<evidence type="ECO:0000313" key="1">
    <source>
        <dbReference type="EMBL" id="GAA5104566.1"/>
    </source>
</evidence>
<organism evidence="1 2">
    <name type="scientific">Orbus sasakiae</name>
    <dbReference type="NCBI Taxonomy" id="1078475"/>
    <lineage>
        <taxon>Bacteria</taxon>
        <taxon>Pseudomonadati</taxon>
        <taxon>Pseudomonadota</taxon>
        <taxon>Gammaproteobacteria</taxon>
        <taxon>Orbales</taxon>
        <taxon>Orbaceae</taxon>
        <taxon>Orbus</taxon>
    </lineage>
</organism>
<dbReference type="Proteomes" id="UP001500171">
    <property type="component" value="Unassembled WGS sequence"/>
</dbReference>
<accession>A0ABP9MYH1</accession>
<reference evidence="2" key="1">
    <citation type="journal article" date="2019" name="Int. J. Syst. Evol. Microbiol.">
        <title>The Global Catalogue of Microorganisms (GCM) 10K type strain sequencing project: providing services to taxonomists for standard genome sequencing and annotation.</title>
        <authorList>
            <consortium name="The Broad Institute Genomics Platform"/>
            <consortium name="The Broad Institute Genome Sequencing Center for Infectious Disease"/>
            <person name="Wu L."/>
            <person name="Ma J."/>
        </authorList>
    </citation>
    <scope>NUCLEOTIDE SEQUENCE [LARGE SCALE GENOMIC DNA]</scope>
    <source>
        <strain evidence="2">JCM 18050</strain>
    </source>
</reference>
<proteinExistence type="predicted"/>
<evidence type="ECO:0000313" key="2">
    <source>
        <dbReference type="Proteomes" id="UP001500171"/>
    </source>
</evidence>
<dbReference type="EMBL" id="BAABHY010000001">
    <property type="protein sequence ID" value="GAA5104566.1"/>
    <property type="molecule type" value="Genomic_DNA"/>
</dbReference>
<comment type="caution">
    <text evidence="1">The sequence shown here is derived from an EMBL/GenBank/DDBJ whole genome shotgun (WGS) entry which is preliminary data.</text>
</comment>
<name>A0ABP9MYH1_9GAMM</name>
<gene>
    <name evidence="1" type="ORF">GCM10023211_02430</name>
</gene>
<sequence length="78" mass="9196">MSGCKAYFKSSVLGGKIKDYDIESILSKDNVHYNIEVKQKGSTRNKLNNYPYPNTHKFIDIKCSDQEREYYWKKVLNI</sequence>
<keyword evidence="2" id="KW-1185">Reference proteome</keyword>